<dbReference type="eggNOG" id="COG0846">
    <property type="taxonomic scope" value="Bacteria"/>
</dbReference>
<keyword evidence="7" id="KW-1185">Reference proteome</keyword>
<dbReference type="SUPFAM" id="SSF52467">
    <property type="entry name" value="DHS-like NAD/FAD-binding domain"/>
    <property type="match status" value="1"/>
</dbReference>
<dbReference type="HOGENOM" id="CLU_023643_3_0_6"/>
<feature type="binding site" evidence="4">
    <location>
        <position position="158"/>
    </location>
    <ligand>
        <name>Zn(2+)</name>
        <dbReference type="ChEBI" id="CHEBI:29105"/>
    </ligand>
</feature>
<evidence type="ECO:0000256" key="4">
    <source>
        <dbReference type="PROSITE-ProRule" id="PRU00236"/>
    </source>
</evidence>
<evidence type="ECO:0000313" key="7">
    <source>
        <dbReference type="Proteomes" id="UP000005744"/>
    </source>
</evidence>
<proteinExistence type="predicted"/>
<dbReference type="PANTHER" id="PTHR11085:SF4">
    <property type="entry name" value="NAD-DEPENDENT PROTEIN DEACYLASE"/>
    <property type="match status" value="1"/>
</dbReference>
<dbReference type="STRING" id="395493.BegalDRAFT_3380"/>
<evidence type="ECO:0000256" key="3">
    <source>
        <dbReference type="ARBA" id="ARBA00023027"/>
    </source>
</evidence>
<dbReference type="Gene3D" id="3.40.50.1220">
    <property type="entry name" value="TPP-binding domain"/>
    <property type="match status" value="1"/>
</dbReference>
<feature type="binding site" evidence="4">
    <location>
        <position position="136"/>
    </location>
    <ligand>
        <name>Zn(2+)</name>
        <dbReference type="ChEBI" id="CHEBI:29105"/>
    </ligand>
</feature>
<dbReference type="PANTHER" id="PTHR11085">
    <property type="entry name" value="NAD-DEPENDENT PROTEIN DEACYLASE SIRTUIN-5, MITOCHONDRIAL-RELATED"/>
    <property type="match status" value="1"/>
</dbReference>
<sequence>MDTPLKTIAEHLRDAQRILFITGAGMSADSGLPTYRGIGGLYDGKLTHDNMPIEVALSGDMLMRKPEITWKYLLEIEKSCRGASFNRGHEVIAEIEQAKPETWVLTQNIDGFHRLAGNKHVIEIHGRVYDLHCVKCRYQFSVTDYTELAGFPPSCPKCSGLVRPNVVLFGEMLPEPALHRLYKVLEDGVDLVFTIGTTSVFPYIAQPVLAARSLGIPTVEINPGRTEVSYAVRYKVARGAAAVLDEVWQMAKG</sequence>
<dbReference type="NCBIfam" id="NF001753">
    <property type="entry name" value="PRK00481.1-3"/>
    <property type="match status" value="1"/>
</dbReference>
<dbReference type="CDD" id="cd01407">
    <property type="entry name" value="SIR2-fam"/>
    <property type="match status" value="1"/>
</dbReference>
<dbReference type="InterPro" id="IPR003000">
    <property type="entry name" value="Sirtuin"/>
</dbReference>
<evidence type="ECO:0000313" key="6">
    <source>
        <dbReference type="EMBL" id="EIJ44198.1"/>
    </source>
</evidence>
<dbReference type="Gene3D" id="3.30.1600.10">
    <property type="entry name" value="SIR2/SIRT2 'Small Domain"/>
    <property type="match status" value="1"/>
</dbReference>
<dbReference type="GO" id="GO:0070403">
    <property type="term" value="F:NAD+ binding"/>
    <property type="evidence" value="ECO:0007669"/>
    <property type="project" value="InterPro"/>
</dbReference>
<dbReference type="InterPro" id="IPR029035">
    <property type="entry name" value="DHS-like_NAD/FAD-binding_dom"/>
</dbReference>
<dbReference type="EMBL" id="JH600070">
    <property type="protein sequence ID" value="EIJ44198.1"/>
    <property type="molecule type" value="Genomic_DNA"/>
</dbReference>
<dbReference type="RefSeq" id="WP_002692043.1">
    <property type="nucleotide sequence ID" value="NZ_JH600070.1"/>
</dbReference>
<evidence type="ECO:0000259" key="5">
    <source>
        <dbReference type="PROSITE" id="PS50305"/>
    </source>
</evidence>
<keyword evidence="4" id="KW-0479">Metal-binding</keyword>
<dbReference type="EC" id="2.3.1.286" evidence="1"/>
<dbReference type="AlphaFoldDB" id="I3CKQ5"/>
<evidence type="ECO:0000256" key="2">
    <source>
        <dbReference type="ARBA" id="ARBA00022679"/>
    </source>
</evidence>
<dbReference type="Pfam" id="PF02146">
    <property type="entry name" value="SIR2"/>
    <property type="match status" value="1"/>
</dbReference>
<keyword evidence="4" id="KW-0862">Zinc</keyword>
<feature type="binding site" evidence="4">
    <location>
        <position position="155"/>
    </location>
    <ligand>
        <name>Zn(2+)</name>
        <dbReference type="ChEBI" id="CHEBI:29105"/>
    </ligand>
</feature>
<evidence type="ECO:0000256" key="1">
    <source>
        <dbReference type="ARBA" id="ARBA00012928"/>
    </source>
</evidence>
<keyword evidence="3" id="KW-0520">NAD</keyword>
<protein>
    <recommendedName>
        <fullName evidence="1">protein acetyllysine N-acetyltransferase</fullName>
        <ecNumber evidence="1">2.3.1.286</ecNumber>
    </recommendedName>
</protein>
<dbReference type="GO" id="GO:0046872">
    <property type="term" value="F:metal ion binding"/>
    <property type="evidence" value="ECO:0007669"/>
    <property type="project" value="UniProtKB-KW"/>
</dbReference>
<dbReference type="InterPro" id="IPR026590">
    <property type="entry name" value="Ssirtuin_cat_dom"/>
</dbReference>
<keyword evidence="2" id="KW-0808">Transferase</keyword>
<feature type="binding site" evidence="4">
    <location>
        <position position="133"/>
    </location>
    <ligand>
        <name>Zn(2+)</name>
        <dbReference type="ChEBI" id="CHEBI:29105"/>
    </ligand>
</feature>
<reference evidence="6 7" key="1">
    <citation type="submission" date="2011-11" db="EMBL/GenBank/DDBJ databases">
        <title>Improved High-Quality Draft sequence of Beggiatoa alba B18lD.</title>
        <authorList>
            <consortium name="US DOE Joint Genome Institute"/>
            <person name="Lucas S."/>
            <person name="Han J."/>
            <person name="Lapidus A."/>
            <person name="Cheng J.-F."/>
            <person name="Goodwin L."/>
            <person name="Pitluck S."/>
            <person name="Peters L."/>
            <person name="Mikhailova N."/>
            <person name="Held B."/>
            <person name="Detter J.C."/>
            <person name="Han C."/>
            <person name="Tapia R."/>
            <person name="Land M."/>
            <person name="Hauser L."/>
            <person name="Kyrpides N."/>
            <person name="Ivanova N."/>
            <person name="Pagani I."/>
            <person name="Samuel K."/>
            <person name="Teske A."/>
            <person name="Mueller J."/>
            <person name="Woyke T."/>
        </authorList>
    </citation>
    <scope>NUCLEOTIDE SEQUENCE [LARGE SCALE GENOMIC DNA]</scope>
    <source>
        <strain evidence="6 7">B18LD</strain>
    </source>
</reference>
<feature type="active site" description="Proton acceptor" evidence="4">
    <location>
        <position position="125"/>
    </location>
</feature>
<dbReference type="InterPro" id="IPR026591">
    <property type="entry name" value="Sirtuin_cat_small_dom_sf"/>
</dbReference>
<accession>I3CKQ5</accession>
<dbReference type="GO" id="GO:0017136">
    <property type="term" value="F:histone deacetylase activity, NAD-dependent"/>
    <property type="evidence" value="ECO:0007669"/>
    <property type="project" value="TreeGrafter"/>
</dbReference>
<dbReference type="OrthoDB" id="9800582at2"/>
<dbReference type="PROSITE" id="PS50305">
    <property type="entry name" value="SIRTUIN"/>
    <property type="match status" value="1"/>
</dbReference>
<name>I3CKQ5_9GAMM</name>
<organism evidence="6 7">
    <name type="scientific">Beggiatoa alba B18LD</name>
    <dbReference type="NCBI Taxonomy" id="395493"/>
    <lineage>
        <taxon>Bacteria</taxon>
        <taxon>Pseudomonadati</taxon>
        <taxon>Pseudomonadota</taxon>
        <taxon>Gammaproteobacteria</taxon>
        <taxon>Thiotrichales</taxon>
        <taxon>Thiotrichaceae</taxon>
        <taxon>Beggiatoa</taxon>
    </lineage>
</organism>
<gene>
    <name evidence="6" type="ORF">BegalDRAFT_3380</name>
</gene>
<dbReference type="Proteomes" id="UP000005744">
    <property type="component" value="Unassembled WGS sequence"/>
</dbReference>
<feature type="domain" description="Deacetylase sirtuin-type" evidence="5">
    <location>
        <begin position="1"/>
        <end position="253"/>
    </location>
</feature>
<dbReference type="InterPro" id="IPR050134">
    <property type="entry name" value="NAD-dep_sirtuin_deacylases"/>
</dbReference>